<dbReference type="EMBL" id="CP022386">
    <property type="protein sequence ID" value="ATA87255.1"/>
    <property type="molecule type" value="Genomic_DNA"/>
</dbReference>
<protein>
    <submittedName>
        <fullName evidence="1">Uncharacterized protein</fullName>
    </submittedName>
</protein>
<dbReference type="AlphaFoldDB" id="A0A250FS74"/>
<gene>
    <name evidence="1" type="ORF">CGC50_08815</name>
</gene>
<reference evidence="2" key="1">
    <citation type="submission" date="2017-06" db="EMBL/GenBank/DDBJ databases">
        <title>Capnocytophaga spp. assemblies.</title>
        <authorList>
            <person name="Gulvik C.A."/>
        </authorList>
    </citation>
    <scope>NUCLEOTIDE SEQUENCE [LARGE SCALE GENOMIC DNA]</scope>
    <source>
        <strain evidence="2">H1496</strain>
    </source>
</reference>
<evidence type="ECO:0000313" key="2">
    <source>
        <dbReference type="Proteomes" id="UP000217250"/>
    </source>
</evidence>
<sequence length="119" mass="14023">MKTIFRNKMKRTPYDELCVLIILSMLKKEGKIVSSYYFHHLFTTLLGIINEVVPLIEIMTKEDLITHQGRYDTSGLYKDLQITDKGLLYLKENISKVVISQEEFHPIHIERIRKILELS</sequence>
<evidence type="ECO:0000313" key="1">
    <source>
        <dbReference type="EMBL" id="ATA87255.1"/>
    </source>
</evidence>
<accession>A0A250FS74</accession>
<dbReference type="KEGG" id="cgh:CGC50_08815"/>
<dbReference type="Proteomes" id="UP000217250">
    <property type="component" value="Chromosome"/>
</dbReference>
<proteinExistence type="predicted"/>
<organism evidence="1 2">
    <name type="scientific">Capnocytophaga gingivalis</name>
    <dbReference type="NCBI Taxonomy" id="1017"/>
    <lineage>
        <taxon>Bacteria</taxon>
        <taxon>Pseudomonadati</taxon>
        <taxon>Bacteroidota</taxon>
        <taxon>Flavobacteriia</taxon>
        <taxon>Flavobacteriales</taxon>
        <taxon>Flavobacteriaceae</taxon>
        <taxon>Capnocytophaga</taxon>
    </lineage>
</organism>
<name>A0A250FS74_9FLAO</name>